<dbReference type="InterPro" id="IPR001248">
    <property type="entry name" value="Pur-cyt_permease"/>
</dbReference>
<proteinExistence type="inferred from homology"/>
<accession>A0AAN7WJN0</accession>
<organism evidence="7 8">
    <name type="scientific">Arxiozyma heterogenica</name>
    <dbReference type="NCBI Taxonomy" id="278026"/>
    <lineage>
        <taxon>Eukaryota</taxon>
        <taxon>Fungi</taxon>
        <taxon>Dikarya</taxon>
        <taxon>Ascomycota</taxon>
        <taxon>Saccharomycotina</taxon>
        <taxon>Saccharomycetes</taxon>
        <taxon>Saccharomycetales</taxon>
        <taxon>Saccharomycetaceae</taxon>
        <taxon>Arxiozyma</taxon>
    </lineage>
</organism>
<comment type="similarity">
    <text evidence="2">Belongs to the purine-cytosine permease (2.A.39) family.</text>
</comment>
<keyword evidence="4 6" id="KW-1133">Transmembrane helix</keyword>
<comment type="caution">
    <text evidence="7">The sequence shown here is derived from an EMBL/GenBank/DDBJ whole genome shotgun (WGS) entry which is preliminary data.</text>
</comment>
<dbReference type="AlphaFoldDB" id="A0AAN7WJN0"/>
<keyword evidence="3 6" id="KW-0812">Transmembrane</keyword>
<keyword evidence="5 6" id="KW-0472">Membrane</keyword>
<evidence type="ECO:0000256" key="4">
    <source>
        <dbReference type="ARBA" id="ARBA00022989"/>
    </source>
</evidence>
<dbReference type="GO" id="GO:0015205">
    <property type="term" value="F:nucleobase transmembrane transporter activity"/>
    <property type="evidence" value="ECO:0007669"/>
    <property type="project" value="TreeGrafter"/>
</dbReference>
<dbReference type="InterPro" id="IPR045225">
    <property type="entry name" value="Uracil/uridine/allantoin_perm"/>
</dbReference>
<gene>
    <name evidence="7" type="ORF">RI543_004432</name>
</gene>
<dbReference type="EMBL" id="JAWIZZ010000055">
    <property type="protein sequence ID" value="KAK5774145.1"/>
    <property type="molecule type" value="Genomic_DNA"/>
</dbReference>
<sequence length="221" mass="25085">MSEINNPKTANKYGRFFSKALSKLEIPVEERQTLSFLRNPDLLPIRKDRQTWGFWSNFGYWGIMSFSVGTWMSAASVLSYSLFYPETIGNFIIGDVVTIMFTLANCYPGWDWKVGYTLSQRFVFGIYGSVVGILIRVLMSIVSYSHHTWMGGICLNMILNSWSPGDVGDLFTSAKSTATGSEKAWAWVYMISYWFGSLSGINNTKPVNTMFNTNEIELKLE</sequence>
<dbReference type="Gene3D" id="1.10.4160.10">
    <property type="entry name" value="Hydantoin permease"/>
    <property type="match status" value="1"/>
</dbReference>
<dbReference type="GO" id="GO:0005886">
    <property type="term" value="C:plasma membrane"/>
    <property type="evidence" value="ECO:0007669"/>
    <property type="project" value="TreeGrafter"/>
</dbReference>
<dbReference type="Proteomes" id="UP001306508">
    <property type="component" value="Unassembled WGS sequence"/>
</dbReference>
<reference evidence="8" key="1">
    <citation type="submission" date="2023-07" db="EMBL/GenBank/DDBJ databases">
        <title>A draft genome of Kazachstania heterogenica Y-27499.</title>
        <authorList>
            <person name="Donic C."/>
            <person name="Kralova J.S."/>
            <person name="Fidel L."/>
            <person name="Ben-Dor S."/>
            <person name="Jung S."/>
        </authorList>
    </citation>
    <scope>NUCLEOTIDE SEQUENCE [LARGE SCALE GENOMIC DNA]</scope>
    <source>
        <strain evidence="8">Y27499</strain>
    </source>
</reference>
<evidence type="ECO:0000313" key="7">
    <source>
        <dbReference type="EMBL" id="KAK5774145.1"/>
    </source>
</evidence>
<dbReference type="PANTHER" id="PTHR30618">
    <property type="entry name" value="NCS1 FAMILY PURINE/PYRIMIDINE TRANSPORTER"/>
    <property type="match status" value="1"/>
</dbReference>
<evidence type="ECO:0000256" key="5">
    <source>
        <dbReference type="ARBA" id="ARBA00023136"/>
    </source>
</evidence>
<evidence type="ECO:0000256" key="2">
    <source>
        <dbReference type="ARBA" id="ARBA00008974"/>
    </source>
</evidence>
<feature type="transmembrane region" description="Helical" evidence="6">
    <location>
        <begin position="58"/>
        <end position="84"/>
    </location>
</feature>
<evidence type="ECO:0000256" key="6">
    <source>
        <dbReference type="SAM" id="Phobius"/>
    </source>
</evidence>
<protein>
    <submittedName>
        <fullName evidence="7">Uncharacterized protein</fullName>
    </submittedName>
</protein>
<feature type="transmembrane region" description="Helical" evidence="6">
    <location>
        <begin position="91"/>
        <end position="110"/>
    </location>
</feature>
<dbReference type="Pfam" id="PF02133">
    <property type="entry name" value="Transp_cyt_pur"/>
    <property type="match status" value="1"/>
</dbReference>
<evidence type="ECO:0000313" key="8">
    <source>
        <dbReference type="Proteomes" id="UP001306508"/>
    </source>
</evidence>
<evidence type="ECO:0000256" key="1">
    <source>
        <dbReference type="ARBA" id="ARBA00004141"/>
    </source>
</evidence>
<evidence type="ECO:0000256" key="3">
    <source>
        <dbReference type="ARBA" id="ARBA00022692"/>
    </source>
</evidence>
<keyword evidence="8" id="KW-1185">Reference proteome</keyword>
<name>A0AAN7WJN0_9SACH</name>
<dbReference type="PANTHER" id="PTHR30618:SF15">
    <property type="entry name" value="NICOTINAMIDE RIBOSIDE TRANSPORTER 1-RELATED"/>
    <property type="match status" value="1"/>
</dbReference>
<feature type="transmembrane region" description="Helical" evidence="6">
    <location>
        <begin position="122"/>
        <end position="142"/>
    </location>
</feature>
<comment type="subcellular location">
    <subcellularLocation>
        <location evidence="1">Membrane</location>
        <topology evidence="1">Multi-pass membrane protein</topology>
    </subcellularLocation>
</comment>